<evidence type="ECO:0000256" key="2">
    <source>
        <dbReference type="ARBA" id="ARBA00022603"/>
    </source>
</evidence>
<evidence type="ECO:0000256" key="3">
    <source>
        <dbReference type="ARBA" id="ARBA00022679"/>
    </source>
</evidence>
<keyword evidence="3 7" id="KW-0808">Transferase</keyword>
<evidence type="ECO:0000256" key="8">
    <source>
        <dbReference type="SAM" id="MobiDB-lite"/>
    </source>
</evidence>
<dbReference type="SUPFAM" id="SSF53335">
    <property type="entry name" value="S-adenosyl-L-methionine-dependent methyltransferases"/>
    <property type="match status" value="1"/>
</dbReference>
<evidence type="ECO:0000313" key="9">
    <source>
        <dbReference type="EMBL" id="ASD48420.1"/>
    </source>
</evidence>
<evidence type="ECO:0000256" key="4">
    <source>
        <dbReference type="ARBA" id="ARBA00022691"/>
    </source>
</evidence>
<dbReference type="GO" id="GO:0032259">
    <property type="term" value="P:methylation"/>
    <property type="evidence" value="ECO:0007669"/>
    <property type="project" value="UniProtKB-KW"/>
</dbReference>
<dbReference type="PANTHER" id="PTHR10629">
    <property type="entry name" value="CYTOSINE-SPECIFIC METHYLTRANSFERASE"/>
    <property type="match status" value="1"/>
</dbReference>
<keyword evidence="4 7" id="KW-0949">S-adenosyl-L-methionine</keyword>
<dbReference type="InterPro" id="IPR001525">
    <property type="entry name" value="C5_MeTfrase"/>
</dbReference>
<dbReference type="EC" id="2.1.1.37" evidence="1"/>
<evidence type="ECO:0000256" key="6">
    <source>
        <dbReference type="ARBA" id="ARBA00047422"/>
    </source>
</evidence>
<organism evidence="9">
    <name type="scientific">Alcaligenes faecalis</name>
    <dbReference type="NCBI Taxonomy" id="511"/>
    <lineage>
        <taxon>Bacteria</taxon>
        <taxon>Pseudomonadati</taxon>
        <taxon>Pseudomonadota</taxon>
        <taxon>Betaproteobacteria</taxon>
        <taxon>Burkholderiales</taxon>
        <taxon>Alcaligenaceae</taxon>
        <taxon>Alcaligenes</taxon>
    </lineage>
</organism>
<comment type="similarity">
    <text evidence="7">Belongs to the class I-like SAM-binding methyltransferase superfamily. C5-methyltransferase family.</text>
</comment>
<sequence length="487" mass="53672">MTIIVNTKLGEHRGKKRIWLEGQKLTRNGFEPGMKLQVSLKGSKLILKAGHVGQFTVSRRERNGTNTPIIDVTANELATVFDGVRMLRAVIREGSIIIEAHQEHARIKERVERLVSKLEQGTPLDVCSLFHGGGVLDKALHAGLKKVGISSKVSVAVEIEAKYLDSSLRNNPELWSQDSILIESPIEDVILNRNPPPVDIVIGGIPCTGASKAGRAKNKLEFAESHDEAGAMFFHFLQFVQVLNPSIVIIENVPEYANTASMQVIRSVLASLGYGLQERVLDGNEFGALEKRKRLCAVAITEGLQGLFDLQKVTSIKQAQKCLNDILEPMPLDSDRWRSFDYLAEKQERDREAGKNFNRQLLTGEEPYCGTIGRDYSKCRSTEPFLLHPQQSNLSRIFTPVEHARIKGIPESVIEGLSDTTAHQVLGQSVVFPVFEALALHLGKGISKAVKSLQNIYQPDPGKQIPGKGSFPGFFADGGSQRPLFAA</sequence>
<dbReference type="RefSeq" id="WP_086069294.1">
    <property type="nucleotide sequence ID" value="NZ_KY623659.1"/>
</dbReference>
<keyword evidence="5" id="KW-0680">Restriction system</keyword>
<dbReference type="InterPro" id="IPR029063">
    <property type="entry name" value="SAM-dependent_MTases_sf"/>
</dbReference>
<feature type="active site" evidence="7">
    <location>
        <position position="207"/>
    </location>
</feature>
<dbReference type="AlphaFoldDB" id="A0A1Z3MKU5"/>
<evidence type="ECO:0000256" key="7">
    <source>
        <dbReference type="PROSITE-ProRule" id="PRU01016"/>
    </source>
</evidence>
<dbReference type="Gene3D" id="3.40.50.150">
    <property type="entry name" value="Vaccinia Virus protein VP39"/>
    <property type="match status" value="1"/>
</dbReference>
<keyword evidence="9" id="KW-0614">Plasmid</keyword>
<keyword evidence="2 7" id="KW-0489">Methyltransferase</keyword>
<dbReference type="GO" id="GO:0044027">
    <property type="term" value="P:negative regulation of gene expression via chromosomal CpG island methylation"/>
    <property type="evidence" value="ECO:0007669"/>
    <property type="project" value="TreeGrafter"/>
</dbReference>
<feature type="region of interest" description="Disordered" evidence="8">
    <location>
        <begin position="461"/>
        <end position="487"/>
    </location>
</feature>
<dbReference type="GO" id="GO:0003886">
    <property type="term" value="F:DNA (cytosine-5-)-methyltransferase activity"/>
    <property type="evidence" value="ECO:0007669"/>
    <property type="project" value="UniProtKB-EC"/>
</dbReference>
<name>A0A1Z3MKU5_ALCFA</name>
<dbReference type="EMBL" id="KY623659">
    <property type="protein sequence ID" value="ASD48420.1"/>
    <property type="molecule type" value="Genomic_DNA"/>
</dbReference>
<reference evidence="9" key="1">
    <citation type="submission" date="2017-02" db="EMBL/GenBank/DDBJ databases">
        <title>Emergence of VIM metallo-beta-lactamase producing Alcaligenes faecalis in GAZA, Palestine.</title>
        <authorList>
            <person name="Al Laham N."/>
            <person name="Chavda K."/>
            <person name="Cienfuegos V."/>
            <person name="Kreiswirth B."/>
            <person name="Chen L."/>
        </authorList>
    </citation>
    <scope>NUCLEOTIDE SEQUENCE</scope>
    <source>
        <strain evidence="9">GZAF1</strain>
        <plasmid evidence="9">pGZAF1_VIM</plasmid>
    </source>
</reference>
<comment type="catalytic activity">
    <reaction evidence="6">
        <text>a 2'-deoxycytidine in DNA + S-adenosyl-L-methionine = a 5-methyl-2'-deoxycytidine in DNA + S-adenosyl-L-homocysteine + H(+)</text>
        <dbReference type="Rhea" id="RHEA:13681"/>
        <dbReference type="Rhea" id="RHEA-COMP:11369"/>
        <dbReference type="Rhea" id="RHEA-COMP:11370"/>
        <dbReference type="ChEBI" id="CHEBI:15378"/>
        <dbReference type="ChEBI" id="CHEBI:57856"/>
        <dbReference type="ChEBI" id="CHEBI:59789"/>
        <dbReference type="ChEBI" id="CHEBI:85452"/>
        <dbReference type="ChEBI" id="CHEBI:85454"/>
        <dbReference type="EC" id="2.1.1.37"/>
    </reaction>
</comment>
<accession>A0A1Z3MKU5</accession>
<dbReference type="InterPro" id="IPR050390">
    <property type="entry name" value="C5-Methyltransferase"/>
</dbReference>
<evidence type="ECO:0000256" key="1">
    <source>
        <dbReference type="ARBA" id="ARBA00011975"/>
    </source>
</evidence>
<geneLocation type="plasmid" evidence="9">
    <name>pGZAF1_VIM</name>
</geneLocation>
<dbReference type="PROSITE" id="PS51679">
    <property type="entry name" value="SAM_MT_C5"/>
    <property type="match status" value="1"/>
</dbReference>
<dbReference type="GO" id="GO:0003677">
    <property type="term" value="F:DNA binding"/>
    <property type="evidence" value="ECO:0007669"/>
    <property type="project" value="TreeGrafter"/>
</dbReference>
<evidence type="ECO:0000256" key="5">
    <source>
        <dbReference type="ARBA" id="ARBA00022747"/>
    </source>
</evidence>
<dbReference type="PANTHER" id="PTHR10629:SF52">
    <property type="entry name" value="DNA (CYTOSINE-5)-METHYLTRANSFERASE 1"/>
    <property type="match status" value="1"/>
</dbReference>
<dbReference type="GO" id="GO:0009307">
    <property type="term" value="P:DNA restriction-modification system"/>
    <property type="evidence" value="ECO:0007669"/>
    <property type="project" value="UniProtKB-KW"/>
</dbReference>
<proteinExistence type="inferred from homology"/>
<protein>
    <recommendedName>
        <fullName evidence="1">DNA (cytosine-5-)-methyltransferase</fullName>
        <ecNumber evidence="1">2.1.1.37</ecNumber>
    </recommendedName>
</protein>
<dbReference type="Pfam" id="PF00145">
    <property type="entry name" value="DNA_methylase"/>
    <property type="match status" value="1"/>
</dbReference>